<dbReference type="AlphaFoldDB" id="A0A3B3QPF1"/>
<evidence type="ECO:0000256" key="8">
    <source>
        <dbReference type="ARBA" id="ARBA00023127"/>
    </source>
</evidence>
<dbReference type="GO" id="GO:0005654">
    <property type="term" value="C:nucleoplasm"/>
    <property type="evidence" value="ECO:0007669"/>
    <property type="project" value="UniProtKB-ARBA"/>
</dbReference>
<feature type="region of interest" description="Disordered" evidence="12">
    <location>
        <begin position="50"/>
        <end position="69"/>
    </location>
</feature>
<name>A0A3B3QPF1_9TELE</name>
<dbReference type="InterPro" id="IPR039361">
    <property type="entry name" value="Cyclin"/>
</dbReference>
<evidence type="ECO:0000259" key="13">
    <source>
        <dbReference type="SMART" id="SM00385"/>
    </source>
</evidence>
<dbReference type="Ensembl" id="ENSPKIT00000031516.1">
    <property type="protein sequence ID" value="ENSPKIP00000007460.1"/>
    <property type="gene ID" value="ENSPKIG00000023339.1"/>
</dbReference>
<dbReference type="Gene3D" id="1.10.472.10">
    <property type="entry name" value="Cyclin-like"/>
    <property type="match status" value="2"/>
</dbReference>
<evidence type="ECO:0000259" key="14">
    <source>
        <dbReference type="SMART" id="SM01332"/>
    </source>
</evidence>
<evidence type="ECO:0000256" key="6">
    <source>
        <dbReference type="ARBA" id="ARBA00022618"/>
    </source>
</evidence>
<dbReference type="Proteomes" id="UP000261540">
    <property type="component" value="Unplaced"/>
</dbReference>
<dbReference type="GeneTree" id="ENSGT00940000157940"/>
<dbReference type="SUPFAM" id="SSF47954">
    <property type="entry name" value="Cyclin-like"/>
    <property type="match status" value="2"/>
</dbReference>
<feature type="domain" description="Cyclin C-terminal" evidence="14">
    <location>
        <begin position="295"/>
        <end position="412"/>
    </location>
</feature>
<dbReference type="InterPro" id="IPR036915">
    <property type="entry name" value="Cyclin-like_sf"/>
</dbReference>
<keyword evidence="5" id="KW-0963">Cytoplasm</keyword>
<evidence type="ECO:0000256" key="12">
    <source>
        <dbReference type="SAM" id="MobiDB-lite"/>
    </source>
</evidence>
<comment type="subcellular location">
    <subcellularLocation>
        <location evidence="2">Cytoplasm</location>
    </subcellularLocation>
    <subcellularLocation>
        <location evidence="1">Nucleus</location>
    </subcellularLocation>
</comment>
<evidence type="ECO:0000313" key="15">
    <source>
        <dbReference type="Ensembl" id="ENSPKIP00000007460.1"/>
    </source>
</evidence>
<evidence type="ECO:0000256" key="9">
    <source>
        <dbReference type="ARBA" id="ARBA00023242"/>
    </source>
</evidence>
<dbReference type="STRING" id="1676925.ENSPKIP00000007460"/>
<feature type="domain" description="Cyclin-like" evidence="13">
    <location>
        <begin position="202"/>
        <end position="286"/>
    </location>
</feature>
<dbReference type="FunFam" id="1.10.472.10:FF:000037">
    <property type="entry name" value="Cyclin-A2"/>
    <property type="match status" value="1"/>
</dbReference>
<dbReference type="GO" id="GO:0000307">
    <property type="term" value="C:cyclin-dependent protein kinase holoenzyme complex"/>
    <property type="evidence" value="ECO:0007669"/>
    <property type="project" value="UniProtKB-ARBA"/>
</dbReference>
<evidence type="ECO:0000256" key="2">
    <source>
        <dbReference type="ARBA" id="ARBA00004496"/>
    </source>
</evidence>
<keyword evidence="10" id="KW-0131">Cell cycle</keyword>
<dbReference type="InterPro" id="IPR006671">
    <property type="entry name" value="Cyclin_N"/>
</dbReference>
<evidence type="ECO:0000256" key="10">
    <source>
        <dbReference type="ARBA" id="ARBA00023306"/>
    </source>
</evidence>
<evidence type="ECO:0000256" key="11">
    <source>
        <dbReference type="RuleBase" id="RU000383"/>
    </source>
</evidence>
<keyword evidence="6" id="KW-0132">Cell division</keyword>
<dbReference type="GO" id="GO:0051301">
    <property type="term" value="P:cell division"/>
    <property type="evidence" value="ECO:0007669"/>
    <property type="project" value="UniProtKB-KW"/>
</dbReference>
<keyword evidence="8 11" id="KW-0195">Cyclin</keyword>
<keyword evidence="16" id="KW-1185">Reference proteome</keyword>
<evidence type="ECO:0000256" key="7">
    <source>
        <dbReference type="ARBA" id="ARBA00022776"/>
    </source>
</evidence>
<dbReference type="Pfam" id="PF02984">
    <property type="entry name" value="Cyclin_C"/>
    <property type="match status" value="1"/>
</dbReference>
<evidence type="ECO:0000256" key="5">
    <source>
        <dbReference type="ARBA" id="ARBA00022490"/>
    </source>
</evidence>
<protein>
    <recommendedName>
        <fullName evidence="4">Cyclin-A2</fullName>
    </recommendedName>
</protein>
<keyword evidence="9" id="KW-0539">Nucleus</keyword>
<accession>A0A3B3QPF1</accession>
<dbReference type="KEGG" id="pki:111840430"/>
<dbReference type="SMART" id="SM00385">
    <property type="entry name" value="CYCLIN"/>
    <property type="match status" value="2"/>
</dbReference>
<dbReference type="InterPro" id="IPR004367">
    <property type="entry name" value="Cyclin_C-dom"/>
</dbReference>
<dbReference type="SMART" id="SM01332">
    <property type="entry name" value="Cyclin_C"/>
    <property type="match status" value="1"/>
</dbReference>
<feature type="domain" description="Cyclin-like" evidence="13">
    <location>
        <begin position="299"/>
        <end position="381"/>
    </location>
</feature>
<evidence type="ECO:0000256" key="4">
    <source>
        <dbReference type="ARBA" id="ARBA00019673"/>
    </source>
</evidence>
<dbReference type="PROSITE" id="PS00292">
    <property type="entry name" value="CYCLINS"/>
    <property type="match status" value="1"/>
</dbReference>
<dbReference type="PANTHER" id="PTHR10177">
    <property type="entry name" value="CYCLINS"/>
    <property type="match status" value="1"/>
</dbReference>
<organism evidence="15 16">
    <name type="scientific">Paramormyrops kingsleyae</name>
    <dbReference type="NCBI Taxonomy" id="1676925"/>
    <lineage>
        <taxon>Eukaryota</taxon>
        <taxon>Metazoa</taxon>
        <taxon>Chordata</taxon>
        <taxon>Craniata</taxon>
        <taxon>Vertebrata</taxon>
        <taxon>Euteleostomi</taxon>
        <taxon>Actinopterygii</taxon>
        <taxon>Neopterygii</taxon>
        <taxon>Teleostei</taxon>
        <taxon>Osteoglossocephala</taxon>
        <taxon>Osteoglossomorpha</taxon>
        <taxon>Osteoglossiformes</taxon>
        <taxon>Mormyridae</taxon>
        <taxon>Paramormyrops</taxon>
    </lineage>
</organism>
<comment type="similarity">
    <text evidence="3">Belongs to the cyclin family. Cyclin AB subfamily.</text>
</comment>
<reference evidence="15" key="1">
    <citation type="submission" date="2025-08" db="UniProtKB">
        <authorList>
            <consortium name="Ensembl"/>
        </authorList>
    </citation>
    <scope>IDENTIFICATION</scope>
</reference>
<evidence type="ECO:0000256" key="3">
    <source>
        <dbReference type="ARBA" id="ARBA00006955"/>
    </source>
</evidence>
<dbReference type="OrthoDB" id="5590282at2759"/>
<evidence type="ECO:0000256" key="1">
    <source>
        <dbReference type="ARBA" id="ARBA00004123"/>
    </source>
</evidence>
<sequence>MNRGRFITAASRYGQENITTQRGEPNRINAPRLPFTSKTRERTVLGVLNDNELHSRSSGQGDPQLKRRPAFDNAFPSVQTTTLPTCLSNSSFDIYVDEPSDILPVTSTFGVAQSQLIDEDHAALQHKDFCLFLDLSSGSCLDASMRSQPEDDLTSQDFFAVTEYSEDIHAYLRQSEVKHRPKTGYMKKQPDITNSMRVILVDWLADVGEEYKLCTETLHLTVNYLDRFLSCMSVHREKLQLVGAAAILVAAKYEEIYPPDVDELVYVTDDTYSKKQLLRMEQLLLNVLAFDLTVPTAHQFLRQFFTVASVCSKTENLALYLAELSLLEVDPFLQYIPSKVAAAAYSLGNYTINKTLWPDTLHAFTGYTLVEILPCLKELHKLYLDAGSRPQQAVQEKYKSSKYCSVALVPPPKSLPLH</sequence>
<dbReference type="GO" id="GO:0005737">
    <property type="term" value="C:cytoplasm"/>
    <property type="evidence" value="ECO:0007669"/>
    <property type="project" value="UniProtKB-SubCell"/>
</dbReference>
<dbReference type="CTD" id="8900"/>
<keyword evidence="7" id="KW-0498">Mitosis</keyword>
<dbReference type="Pfam" id="PF00134">
    <property type="entry name" value="Cyclin_N"/>
    <property type="match status" value="1"/>
</dbReference>
<dbReference type="FunFam" id="1.10.472.10:FF:000001">
    <property type="entry name" value="G2/mitotic-specific cyclin"/>
    <property type="match status" value="1"/>
</dbReference>
<evidence type="ECO:0000313" key="16">
    <source>
        <dbReference type="Proteomes" id="UP000261540"/>
    </source>
</evidence>
<dbReference type="InterPro" id="IPR048258">
    <property type="entry name" value="Cyclins_cyclin-box"/>
</dbReference>
<reference evidence="15" key="2">
    <citation type="submission" date="2025-09" db="UniProtKB">
        <authorList>
            <consortium name="Ensembl"/>
        </authorList>
    </citation>
    <scope>IDENTIFICATION</scope>
</reference>
<dbReference type="InterPro" id="IPR013763">
    <property type="entry name" value="Cyclin-like_dom"/>
</dbReference>
<proteinExistence type="inferred from homology"/>